<name>C7R103_JONDD</name>
<dbReference type="InterPro" id="IPR024412">
    <property type="entry name" value="Lsr2_dim_dom"/>
</dbReference>
<protein>
    <recommendedName>
        <fullName evidence="6">Lysyl tRNA synthetase-like protein</fullName>
    </recommendedName>
</protein>
<dbReference type="EMBL" id="CP001706">
    <property type="protein sequence ID" value="ACV09727.1"/>
    <property type="molecule type" value="Genomic_DNA"/>
</dbReference>
<accession>C7R103</accession>
<dbReference type="GO" id="GO:0016746">
    <property type="term" value="F:acyltransferase activity"/>
    <property type="evidence" value="ECO:0007669"/>
    <property type="project" value="InterPro"/>
</dbReference>
<sequence length="109" mass="12115">MAQKVQVILVDDLDGGQADETVAFSLDGTDYEIDLSNEHAQELRGAFDRYLQVARKAQRVSRGRRSAARSQSGPSANVIREWARANGFDVNMRGRISSEIREAYDAANK</sequence>
<evidence type="ECO:0000256" key="1">
    <source>
        <dbReference type="ARBA" id="ARBA00023125"/>
    </source>
</evidence>
<reference evidence="4 5" key="1">
    <citation type="journal article" date="2009" name="Stand. Genomic Sci.">
        <title>Complete genome sequence of Jonesia denitrificans type strain (Prevot 55134).</title>
        <authorList>
            <person name="Pukall R."/>
            <person name="Gehrich-Schroter G."/>
            <person name="Lapidus A."/>
            <person name="Nolan M."/>
            <person name="Glavina Del Rio T."/>
            <person name="Lucas S."/>
            <person name="Chen F."/>
            <person name="Tice H."/>
            <person name="Pitluck S."/>
            <person name="Cheng J.F."/>
            <person name="Copeland A."/>
            <person name="Saunders E."/>
            <person name="Brettin T."/>
            <person name="Detter J.C."/>
            <person name="Bruce D."/>
            <person name="Goodwin L."/>
            <person name="Pati A."/>
            <person name="Ivanova N."/>
            <person name="Mavromatis K."/>
            <person name="Ovchinnikova G."/>
            <person name="Chen A."/>
            <person name="Palaniappan K."/>
            <person name="Land M."/>
            <person name="Hauser L."/>
            <person name="Chang Y.J."/>
            <person name="Jeffries C.D."/>
            <person name="Chain P."/>
            <person name="Goker M."/>
            <person name="Bristow J."/>
            <person name="Eisen J.A."/>
            <person name="Markowitz V."/>
            <person name="Hugenholtz P."/>
            <person name="Kyrpides N.C."/>
            <person name="Klenk H.P."/>
            <person name="Han C."/>
        </authorList>
    </citation>
    <scope>NUCLEOTIDE SEQUENCE [LARGE SCALE GENOMIC DNA]</scope>
    <source>
        <strain evidence="5">ATCC 14870 / DSM 20603 / BCRC 15368 / CIP 55.134 / JCM 11481 / NBRC 15587 / NCTC 10816 / Prevot 55134</strain>
    </source>
</reference>
<dbReference type="AlphaFoldDB" id="C7R103"/>
<dbReference type="HOGENOM" id="CLU_139818_0_0_11"/>
<dbReference type="OrthoDB" id="4113332at2"/>
<evidence type="ECO:0000313" key="4">
    <source>
        <dbReference type="EMBL" id="ACV09727.1"/>
    </source>
</evidence>
<dbReference type="STRING" id="471856.Jden_2090"/>
<dbReference type="Gene3D" id="4.10.320.10">
    <property type="entry name" value="E3-binding domain"/>
    <property type="match status" value="1"/>
</dbReference>
<dbReference type="InterPro" id="IPR042261">
    <property type="entry name" value="Lsr2-like_dimerization"/>
</dbReference>
<dbReference type="eggNOG" id="ENOG5032RKK">
    <property type="taxonomic scope" value="Bacteria"/>
</dbReference>
<organism evidence="4 5">
    <name type="scientific">Jonesia denitrificans (strain ATCC 14870 / DSM 20603 / BCRC 15368 / CIP 55.134 / JCM 11481 / NBRC 15587 / NCTC 10816 / Prevot 55134)</name>
    <name type="common">Listeria denitrificans</name>
    <dbReference type="NCBI Taxonomy" id="471856"/>
    <lineage>
        <taxon>Bacteria</taxon>
        <taxon>Bacillati</taxon>
        <taxon>Actinomycetota</taxon>
        <taxon>Actinomycetes</taxon>
        <taxon>Micrococcales</taxon>
        <taxon>Jonesiaceae</taxon>
        <taxon>Jonesia</taxon>
    </lineage>
</organism>
<evidence type="ECO:0000259" key="3">
    <source>
        <dbReference type="Pfam" id="PF23359"/>
    </source>
</evidence>
<keyword evidence="1" id="KW-0238">DNA-binding</keyword>
<dbReference type="GO" id="GO:0003677">
    <property type="term" value="F:DNA binding"/>
    <property type="evidence" value="ECO:0007669"/>
    <property type="project" value="UniProtKB-KW"/>
</dbReference>
<evidence type="ECO:0000259" key="2">
    <source>
        <dbReference type="Pfam" id="PF11774"/>
    </source>
</evidence>
<dbReference type="InterPro" id="IPR036625">
    <property type="entry name" value="E3-bd_dom_sf"/>
</dbReference>
<dbReference type="Pfam" id="PF11774">
    <property type="entry name" value="Lsr2"/>
    <property type="match status" value="1"/>
</dbReference>
<evidence type="ECO:0000313" key="5">
    <source>
        <dbReference type="Proteomes" id="UP000000628"/>
    </source>
</evidence>
<dbReference type="RefSeq" id="WP_015772355.1">
    <property type="nucleotide sequence ID" value="NC_013174.1"/>
</dbReference>
<dbReference type="Proteomes" id="UP000000628">
    <property type="component" value="Chromosome"/>
</dbReference>
<feature type="domain" description="Lsr2 DNA-binding" evidence="3">
    <location>
        <begin position="73"/>
        <end position="107"/>
    </location>
</feature>
<dbReference type="Gene3D" id="3.30.60.230">
    <property type="entry name" value="Lsr2, dimerization domain"/>
    <property type="match status" value="1"/>
</dbReference>
<evidence type="ECO:0008006" key="6">
    <source>
        <dbReference type="Google" id="ProtNLM"/>
    </source>
</evidence>
<proteinExistence type="predicted"/>
<dbReference type="InterPro" id="IPR055370">
    <property type="entry name" value="Lsr2_DNA-bd"/>
</dbReference>
<dbReference type="KEGG" id="jde:Jden_2090"/>
<feature type="domain" description="Lsr2 dimerization" evidence="2">
    <location>
        <begin position="1"/>
        <end position="57"/>
    </location>
</feature>
<gene>
    <name evidence="4" type="ordered locus">Jden_2090</name>
</gene>
<dbReference type="Pfam" id="PF23359">
    <property type="entry name" value="Lsr2_DNA-bd"/>
    <property type="match status" value="1"/>
</dbReference>
<keyword evidence="5" id="KW-1185">Reference proteome</keyword>